<evidence type="ECO:0000313" key="2">
    <source>
        <dbReference type="Proteomes" id="UP000198381"/>
    </source>
</evidence>
<dbReference type="InterPro" id="IPR041662">
    <property type="entry name" value="SusD-like_2"/>
</dbReference>
<evidence type="ECO:0000313" key="1">
    <source>
        <dbReference type="EMBL" id="OXB08258.1"/>
    </source>
</evidence>
<keyword evidence="2" id="KW-1185">Reference proteome</keyword>
<gene>
    <name evidence="1" type="ORF">B0A81_10230</name>
</gene>
<dbReference type="InterPro" id="IPR011990">
    <property type="entry name" value="TPR-like_helical_dom_sf"/>
</dbReference>
<evidence type="ECO:0008006" key="3">
    <source>
        <dbReference type="Google" id="ProtNLM"/>
    </source>
</evidence>
<protein>
    <recommendedName>
        <fullName evidence="3">Starch-binding associating with outer membrane</fullName>
    </recommendedName>
</protein>
<comment type="caution">
    <text evidence="1">The sequence shown here is derived from an EMBL/GenBank/DDBJ whole genome shotgun (WGS) entry which is preliminary data.</text>
</comment>
<dbReference type="SUPFAM" id="SSF48452">
    <property type="entry name" value="TPR-like"/>
    <property type="match status" value="1"/>
</dbReference>
<dbReference type="RefSeq" id="WP_089057945.1">
    <property type="nucleotide sequence ID" value="NZ_MUHD01000017.1"/>
</dbReference>
<sequence>MKKIIYFLSVLALTSSCSDLTDLNTDKKNPSEVPAASLFTSAQKGIAEQVVNTSVNKNIFRLVNQQWTETTYIDESVYQWTTRNISGNHWNAYFSGTTTNDGSLSDLVMAKLAVENEVILASDPNFAAKTAIKKNKLALIDILTVYSYQILVDTFGDIPYSDALKGSGNYLPKYDKAVDIYKDLIVRLDNDIANIETGYAAFGSADVIYRDNLTSWIKFANSIKLKLGINLKASGLEDAIADAAIVSASENVFTSNGDNAKIGYEKNVPNTNPLFVDLVFGGRHDFVPAKPFVDALVAKNDPRTKVYFAQNLQDENGNPLPYKGGVIGVKNSFGKFTHINDLIQAPDFKGTYLDYAEVEFLLAEAVERGIAVSGSAESHYNNAIKASMQDWGIPTDAADSYLAQPTVAYSTAAATWQQKIGEQAWYAMYNRGFEGWTFTRRLNFPALTPPPNADAASDGQIPSRMAYPIREQTLNATNYNAAAAAIGGDKLSTKLFWDKN</sequence>
<dbReference type="EMBL" id="MUHD01000017">
    <property type="protein sequence ID" value="OXB08258.1"/>
    <property type="molecule type" value="Genomic_DNA"/>
</dbReference>
<name>A0ABX4CUE7_9FLAO</name>
<dbReference type="Gene3D" id="1.25.40.390">
    <property type="match status" value="1"/>
</dbReference>
<proteinExistence type="predicted"/>
<organism evidence="1 2">
    <name type="scientific">Flavobacterium plurextorum</name>
    <dbReference type="NCBI Taxonomy" id="1114867"/>
    <lineage>
        <taxon>Bacteria</taxon>
        <taxon>Pseudomonadati</taxon>
        <taxon>Bacteroidota</taxon>
        <taxon>Flavobacteriia</taxon>
        <taxon>Flavobacteriales</taxon>
        <taxon>Flavobacteriaceae</taxon>
        <taxon>Flavobacterium</taxon>
    </lineage>
</organism>
<accession>A0ABX4CUE7</accession>
<dbReference type="Pfam" id="PF12771">
    <property type="entry name" value="SusD-like_2"/>
    <property type="match status" value="1"/>
</dbReference>
<dbReference type="PROSITE" id="PS51257">
    <property type="entry name" value="PROKAR_LIPOPROTEIN"/>
    <property type="match status" value="1"/>
</dbReference>
<reference evidence="1 2" key="1">
    <citation type="submission" date="2016-11" db="EMBL/GenBank/DDBJ databases">
        <title>Whole genomes of Flavobacteriaceae.</title>
        <authorList>
            <person name="Stine C."/>
            <person name="Li C."/>
            <person name="Tadesse D."/>
        </authorList>
    </citation>
    <scope>NUCLEOTIDE SEQUENCE [LARGE SCALE GENOMIC DNA]</scope>
    <source>
        <strain evidence="1 2">CCUG 60112</strain>
    </source>
</reference>
<dbReference type="Proteomes" id="UP000198381">
    <property type="component" value="Unassembled WGS sequence"/>
</dbReference>